<keyword evidence="7" id="KW-1185">Reference proteome</keyword>
<dbReference type="GO" id="GO:0005794">
    <property type="term" value="C:Golgi apparatus"/>
    <property type="evidence" value="ECO:0007669"/>
    <property type="project" value="TreeGrafter"/>
</dbReference>
<name>A0AAF0J2Y1_9BASI</name>
<gene>
    <name evidence="6" type="ORF">MNAN1_002365</name>
</gene>
<evidence type="ECO:0000256" key="1">
    <source>
        <dbReference type="ARBA" id="ARBA00007677"/>
    </source>
</evidence>
<feature type="compositionally biased region" description="Basic residues" evidence="3">
    <location>
        <begin position="530"/>
        <end position="540"/>
    </location>
</feature>
<dbReference type="GO" id="GO:0043189">
    <property type="term" value="C:H4/H2A histone acetyltransferase complex"/>
    <property type="evidence" value="ECO:0007669"/>
    <property type="project" value="InterPro"/>
</dbReference>
<accession>A0AAF0J2Y1</accession>
<evidence type="ECO:0000259" key="4">
    <source>
        <dbReference type="Pfam" id="PF04959"/>
    </source>
</evidence>
<dbReference type="EMBL" id="CP119895">
    <property type="protein sequence ID" value="WFD27369.1"/>
    <property type="molecule type" value="Genomic_DNA"/>
</dbReference>
<feature type="compositionally biased region" description="Acidic residues" evidence="3">
    <location>
        <begin position="503"/>
        <end position="523"/>
    </location>
</feature>
<dbReference type="InterPro" id="IPR021933">
    <property type="entry name" value="SERRATE/Ars2_N"/>
</dbReference>
<dbReference type="GO" id="GO:0000026">
    <property type="term" value="F:alpha-1,2-mannosyltransferase activity"/>
    <property type="evidence" value="ECO:0007669"/>
    <property type="project" value="TreeGrafter"/>
</dbReference>
<dbReference type="SUPFAM" id="SSF53448">
    <property type="entry name" value="Nucleotide-diphospho-sugar transferases"/>
    <property type="match status" value="1"/>
</dbReference>
<dbReference type="Gene3D" id="3.90.550.10">
    <property type="entry name" value="Spore Coat Polysaccharide Biosynthesis Protein SpsA, Chain A"/>
    <property type="match status" value="1"/>
</dbReference>
<feature type="region of interest" description="Disordered" evidence="3">
    <location>
        <begin position="1048"/>
        <end position="1093"/>
    </location>
</feature>
<feature type="domain" description="SERRATE/Ars2 C-terminal" evidence="4">
    <location>
        <begin position="1000"/>
        <end position="1081"/>
    </location>
</feature>
<evidence type="ECO:0000256" key="3">
    <source>
        <dbReference type="SAM" id="MobiDB-lite"/>
    </source>
</evidence>
<evidence type="ECO:0000313" key="7">
    <source>
        <dbReference type="Proteomes" id="UP001213623"/>
    </source>
</evidence>
<feature type="compositionally biased region" description="Polar residues" evidence="3">
    <location>
        <begin position="577"/>
        <end position="586"/>
    </location>
</feature>
<evidence type="ECO:0000256" key="2">
    <source>
        <dbReference type="ARBA" id="ARBA00022679"/>
    </source>
</evidence>
<comment type="similarity">
    <text evidence="1">Belongs to the glycosyltransferase 15 family.</text>
</comment>
<dbReference type="GO" id="GO:0016020">
    <property type="term" value="C:membrane"/>
    <property type="evidence" value="ECO:0007669"/>
    <property type="project" value="InterPro"/>
</dbReference>
<sequence length="1093" mass="126286">MTTYLSLSSWGSEQVRAQLKHIPAIFGNQSCPTYPSLSASSNISDYRFMGQVQTVEDLRNYAVRGDDGNIYPPEFYPNEINRAPRAKAAFISLVRNRELDDMKSSMRDDKPFTEEFKQGVRKMTRSPVYFGLVPKEHWSYPDWIDQAKAAARRKQMNDQQIIYGGSESYRHMCRYQSGFFWRHPLTYELGLEYYWRVEPGIRIYCDIDYDPFVFMQLNNKAYGFTMSLHEYPLTIPTLWDQTKKFVQDHPEYLAPDNAFGFIVDNSKTMQSSVYNMCHFWSNFEIADLRFWRGQQYLDYFEHLDKAGGVRMLFLQQFFYERWGDAPVHSIAASLFLNRSQIHHFEDIGAYVTQASDGADQGATALPGPYDVALLRAISLFRPVGEHKHFHMVSILHALQGAPGAQAEGSGPSVWARLQDYYDLQGLDEMEEGSDDEEEPVWLRTYEDHLQFLRSHEKARTRVLQGADEEEFALHPLNLYEPIIQPRRAETDDTDSLPVVPPSQEDEEADSATADVEAESESDREEPAPRSAHRRAVRKRGHTEEDQPPESLKDESAHNSARASKRRRGSKVDDDASDTLSRAMTTRRQQKQLDDDEKKRETEDGSDAATDEEWSLHYQQYKAQFHRQSLWSFFLRHQGDEWFKEKYAILPPYVEARLQRRRAGRVGRKEAWLRELDSGALDKVCWDLQEGDAPTAMYTVTNRLGMEEHLDTDQLPLAPDPERQLLVRVWRADRPRADLEAHLRTYPGFQYVAMIEPIAQRRWNRAGIAGFESGTDIRDAIRQLDGHEFDQFVLHLAVLDRPSSSRVRFAPTSTNTLPRLAHDLTLSRQMIEKLEEEDRTSLFADECLIGGETWAWLDVHACEHIEARCAVRLQASHTKKERMKKQVDLQLDLLRCVYHIDYYLCLQCDFAEELERRSAYHVRRPLADSAMDEQVHEQDQYWLSHLDAKLRLWLAPADALPDLGGIDRDALEERLTRDWMHEVEPGKVRCCVRTGQGSDGTCGKLFKASGFVRKHIRRRHLTLLEERGGDTYAFAAYFNSYLCDPMRMGPSKKEEARPPAAPRPPSARVAERSAPRASYQDLDGAKADPMDLPY</sequence>
<organism evidence="6 7">
    <name type="scientific">Malassezia nana</name>
    <dbReference type="NCBI Taxonomy" id="180528"/>
    <lineage>
        <taxon>Eukaryota</taxon>
        <taxon>Fungi</taxon>
        <taxon>Dikarya</taxon>
        <taxon>Basidiomycota</taxon>
        <taxon>Ustilaginomycotina</taxon>
        <taxon>Malasseziomycetes</taxon>
        <taxon>Malasseziales</taxon>
        <taxon>Malasseziaceae</taxon>
        <taxon>Malassezia</taxon>
    </lineage>
</organism>
<dbReference type="InterPro" id="IPR002685">
    <property type="entry name" value="Glyco_trans_15"/>
</dbReference>
<dbReference type="GO" id="GO:0006487">
    <property type="term" value="P:protein N-linked glycosylation"/>
    <property type="evidence" value="ECO:0007669"/>
    <property type="project" value="TreeGrafter"/>
</dbReference>
<feature type="domain" description="SERRATE/Ars2 N-terminal" evidence="5">
    <location>
        <begin position="599"/>
        <end position="691"/>
    </location>
</feature>
<dbReference type="GO" id="GO:0006355">
    <property type="term" value="P:regulation of DNA-templated transcription"/>
    <property type="evidence" value="ECO:0007669"/>
    <property type="project" value="InterPro"/>
</dbReference>
<feature type="compositionally biased region" description="Basic and acidic residues" evidence="3">
    <location>
        <begin position="590"/>
        <end position="602"/>
    </location>
</feature>
<feature type="region of interest" description="Disordered" evidence="3">
    <location>
        <begin position="487"/>
        <end position="610"/>
    </location>
</feature>
<keyword evidence="2" id="KW-0808">Transferase</keyword>
<dbReference type="AlphaFoldDB" id="A0AAF0J2Y1"/>
<dbReference type="Pfam" id="PF12066">
    <property type="entry name" value="SERRATE_Ars2_N"/>
    <property type="match status" value="1"/>
</dbReference>
<evidence type="ECO:0000259" key="5">
    <source>
        <dbReference type="Pfam" id="PF12066"/>
    </source>
</evidence>
<reference evidence="6" key="1">
    <citation type="submission" date="2023-03" db="EMBL/GenBank/DDBJ databases">
        <title>Mating type loci evolution in Malassezia.</title>
        <authorList>
            <person name="Coelho M.A."/>
        </authorList>
    </citation>
    <scope>NUCLEOTIDE SEQUENCE</scope>
    <source>
        <strain evidence="6">CBS 9557</strain>
    </source>
</reference>
<dbReference type="InterPro" id="IPR012423">
    <property type="entry name" value="Eaf7/MRGBP"/>
</dbReference>
<dbReference type="GO" id="GO:0000032">
    <property type="term" value="P:cell wall mannoprotein biosynthetic process"/>
    <property type="evidence" value="ECO:0007669"/>
    <property type="project" value="TreeGrafter"/>
</dbReference>
<dbReference type="Proteomes" id="UP001213623">
    <property type="component" value="Chromosome 4"/>
</dbReference>
<dbReference type="Pfam" id="PF01793">
    <property type="entry name" value="Glyco_transf_15"/>
    <property type="match status" value="1"/>
</dbReference>
<dbReference type="PANTHER" id="PTHR31121">
    <property type="entry name" value="ALPHA-1,2 MANNOSYLTRANSFERASE KTR1"/>
    <property type="match status" value="1"/>
</dbReference>
<dbReference type="PANTHER" id="PTHR31121:SF6">
    <property type="entry name" value="ALPHA-1,2 MANNOSYLTRANSFERASE KTR1"/>
    <property type="match status" value="1"/>
</dbReference>
<dbReference type="GO" id="GO:0005634">
    <property type="term" value="C:nucleus"/>
    <property type="evidence" value="ECO:0007669"/>
    <property type="project" value="InterPro"/>
</dbReference>
<feature type="compositionally biased region" description="Basic and acidic residues" evidence="3">
    <location>
        <begin position="1082"/>
        <end position="1093"/>
    </location>
</feature>
<dbReference type="Pfam" id="PF07904">
    <property type="entry name" value="Eaf7"/>
    <property type="match status" value="1"/>
</dbReference>
<dbReference type="InterPro" id="IPR029044">
    <property type="entry name" value="Nucleotide-diphossugar_trans"/>
</dbReference>
<dbReference type="Pfam" id="PF04959">
    <property type="entry name" value="ARS2"/>
    <property type="match status" value="1"/>
</dbReference>
<protein>
    <submittedName>
        <fullName evidence="6">Uncharacterized protein</fullName>
    </submittedName>
</protein>
<dbReference type="InterPro" id="IPR007042">
    <property type="entry name" value="SERRATE/Ars2_C"/>
</dbReference>
<evidence type="ECO:0000313" key="6">
    <source>
        <dbReference type="EMBL" id="WFD27369.1"/>
    </source>
</evidence>
<proteinExistence type="inferred from homology"/>